<accession>F0UU61</accession>
<gene>
    <name evidence="2" type="ORF">HCEG_08653</name>
</gene>
<name>F0UU61_AJEC8</name>
<reference evidence="3" key="1">
    <citation type="submission" date="2008-07" db="EMBL/GenBank/DDBJ databases">
        <title>Annotation of Ajellomyces capsulatus strain H88.</title>
        <authorList>
            <person name="Champion M."/>
            <person name="Cuomo C."/>
            <person name="Ma L.-J."/>
            <person name="Henn M.R."/>
            <person name="Sil A."/>
            <person name="Goldman B."/>
            <person name="Young S.K."/>
            <person name="Kodira C.D."/>
            <person name="Zeng Q."/>
            <person name="Koehrsen M."/>
            <person name="Alvarado L."/>
            <person name="Berlin A."/>
            <person name="Borenstein D."/>
            <person name="Chen Z."/>
            <person name="Engels R."/>
            <person name="Freedman E."/>
            <person name="Gellesch M."/>
            <person name="Goldberg J."/>
            <person name="Griggs A."/>
            <person name="Gujja S."/>
            <person name="Heiman D."/>
            <person name="Hepburn T."/>
            <person name="Howarth C."/>
            <person name="Jen D."/>
            <person name="Larson L."/>
            <person name="Lewis B."/>
            <person name="Mehta T."/>
            <person name="Park D."/>
            <person name="Pearson M."/>
            <person name="Roberts A."/>
            <person name="Saif S."/>
            <person name="Shea T."/>
            <person name="Shenoy N."/>
            <person name="Sisk P."/>
            <person name="Stolte C."/>
            <person name="Sykes S."/>
            <person name="Walk T."/>
            <person name="White J."/>
            <person name="Yandava C."/>
            <person name="Klein B."/>
            <person name="McEwen J.G."/>
            <person name="Puccia R."/>
            <person name="Goldman G.H."/>
            <person name="Felipe M.S."/>
            <person name="Nino-Vega G."/>
            <person name="San-Blas G."/>
            <person name="Taylor J."/>
            <person name="Mendoza L."/>
            <person name="Galagan J."/>
            <person name="Nusbaum C."/>
            <person name="Birren B."/>
        </authorList>
    </citation>
    <scope>NUCLEOTIDE SEQUENCE [LARGE SCALE GENOMIC DNA]</scope>
    <source>
        <strain evidence="3">H88</strain>
    </source>
</reference>
<organism evidence="3">
    <name type="scientific">Ajellomyces capsulatus (strain H88)</name>
    <name type="common">Darling's disease fungus</name>
    <name type="synonym">Histoplasma capsulatum</name>
    <dbReference type="NCBI Taxonomy" id="544711"/>
    <lineage>
        <taxon>Eukaryota</taxon>
        <taxon>Fungi</taxon>
        <taxon>Dikarya</taxon>
        <taxon>Ascomycota</taxon>
        <taxon>Pezizomycotina</taxon>
        <taxon>Eurotiomycetes</taxon>
        <taxon>Eurotiomycetidae</taxon>
        <taxon>Onygenales</taxon>
        <taxon>Ajellomycetaceae</taxon>
        <taxon>Histoplasma</taxon>
    </lineage>
</organism>
<dbReference type="HOGENOM" id="CLU_2157623_0_0_1"/>
<feature type="region of interest" description="Disordered" evidence="1">
    <location>
        <begin position="1"/>
        <end position="26"/>
    </location>
</feature>
<dbReference type="Proteomes" id="UP000008142">
    <property type="component" value="Unassembled WGS sequence"/>
</dbReference>
<dbReference type="OrthoDB" id="10551683at2759"/>
<evidence type="ECO:0000313" key="3">
    <source>
        <dbReference type="Proteomes" id="UP000008142"/>
    </source>
</evidence>
<protein>
    <submittedName>
        <fullName evidence="2">Uncharacterized protein</fullName>
    </submittedName>
</protein>
<evidence type="ECO:0000256" key="1">
    <source>
        <dbReference type="SAM" id="MobiDB-lite"/>
    </source>
</evidence>
<proteinExistence type="predicted"/>
<dbReference type="AlphaFoldDB" id="F0UU61"/>
<evidence type="ECO:0000313" key="2">
    <source>
        <dbReference type="EMBL" id="EGC49438.1"/>
    </source>
</evidence>
<sequence>MVDSSCSPAKGSVLEKPVSRPNLDHEPSALLDGNIQAFLRRPSTVSEDTEVFEIELLLEVMDPVDSFGRLPSDSAQNEARQPSIEHMRIAGASKNVGMLGAILANDGLLLD</sequence>
<dbReference type="EMBL" id="DS990643">
    <property type="protein sequence ID" value="EGC49438.1"/>
    <property type="molecule type" value="Genomic_DNA"/>
</dbReference>